<evidence type="ECO:0000313" key="2">
    <source>
        <dbReference type="EMBL" id="MFD1325562.1"/>
    </source>
</evidence>
<accession>A0ABW3YQ21</accession>
<feature type="transmembrane region" description="Helical" evidence="1">
    <location>
        <begin position="75"/>
        <end position="96"/>
    </location>
</feature>
<organism evidence="2 3">
    <name type="scientific">Micromonospora sonneratiae</name>
    <dbReference type="NCBI Taxonomy" id="1184706"/>
    <lineage>
        <taxon>Bacteria</taxon>
        <taxon>Bacillati</taxon>
        <taxon>Actinomycetota</taxon>
        <taxon>Actinomycetes</taxon>
        <taxon>Micromonosporales</taxon>
        <taxon>Micromonosporaceae</taxon>
        <taxon>Micromonospora</taxon>
    </lineage>
</organism>
<feature type="transmembrane region" description="Helical" evidence="1">
    <location>
        <begin position="7"/>
        <end position="27"/>
    </location>
</feature>
<feature type="transmembrane region" description="Helical" evidence="1">
    <location>
        <begin position="194"/>
        <end position="218"/>
    </location>
</feature>
<keyword evidence="1" id="KW-0472">Membrane</keyword>
<feature type="transmembrane region" description="Helical" evidence="1">
    <location>
        <begin position="108"/>
        <end position="131"/>
    </location>
</feature>
<name>A0ABW3YQ21_9ACTN</name>
<reference evidence="3" key="1">
    <citation type="journal article" date="2019" name="Int. J. Syst. Evol. Microbiol.">
        <title>The Global Catalogue of Microorganisms (GCM) 10K type strain sequencing project: providing services to taxonomists for standard genome sequencing and annotation.</title>
        <authorList>
            <consortium name="The Broad Institute Genomics Platform"/>
            <consortium name="The Broad Institute Genome Sequencing Center for Infectious Disease"/>
            <person name="Wu L."/>
            <person name="Ma J."/>
        </authorList>
    </citation>
    <scope>NUCLEOTIDE SEQUENCE [LARGE SCALE GENOMIC DNA]</scope>
    <source>
        <strain evidence="3">JCM 31037</strain>
    </source>
</reference>
<dbReference type="EMBL" id="JBHTMP010000084">
    <property type="protein sequence ID" value="MFD1325562.1"/>
    <property type="molecule type" value="Genomic_DNA"/>
</dbReference>
<feature type="transmembrane region" description="Helical" evidence="1">
    <location>
        <begin position="239"/>
        <end position="260"/>
    </location>
</feature>
<evidence type="ECO:0000256" key="1">
    <source>
        <dbReference type="SAM" id="Phobius"/>
    </source>
</evidence>
<proteinExistence type="predicted"/>
<keyword evidence="1" id="KW-1133">Transmembrane helix</keyword>
<keyword evidence="1" id="KW-0812">Transmembrane</keyword>
<protein>
    <submittedName>
        <fullName evidence="2">Uncharacterized protein</fullName>
    </submittedName>
</protein>
<feature type="transmembrane region" description="Helical" evidence="1">
    <location>
        <begin position="280"/>
        <end position="302"/>
    </location>
</feature>
<gene>
    <name evidence="2" type="ORF">ACFQ4H_31225</name>
</gene>
<feature type="transmembrane region" description="Helical" evidence="1">
    <location>
        <begin position="39"/>
        <end position="63"/>
    </location>
</feature>
<dbReference type="RefSeq" id="WP_377578122.1">
    <property type="nucleotide sequence ID" value="NZ_JBHTMP010000084.1"/>
</dbReference>
<comment type="caution">
    <text evidence="2">The sequence shown here is derived from an EMBL/GenBank/DDBJ whole genome shotgun (WGS) entry which is preliminary data.</text>
</comment>
<dbReference type="Proteomes" id="UP001597260">
    <property type="component" value="Unassembled WGS sequence"/>
</dbReference>
<evidence type="ECO:0000313" key="3">
    <source>
        <dbReference type="Proteomes" id="UP001597260"/>
    </source>
</evidence>
<feature type="transmembrane region" description="Helical" evidence="1">
    <location>
        <begin position="169"/>
        <end position="188"/>
    </location>
</feature>
<keyword evidence="3" id="KW-1185">Reference proteome</keyword>
<sequence length="322" mass="33077">MIAATGGLIAMLGCAAVGGFVAISLLIDADPIDRQNAWAPAMLALVCAVGLLAVGAGLTFLLLGRDAGRSSTVWIAAALMPWLLYITLFSLTVVLGEHGDDPAVRVSGWAGLLGGSLAVAALLCAAVLLGIPSTRRHVARRVLANAVPPQIGQPPATVHNATVRMRRSLIVFVVSGVLLFLYIPASALGEDPDILVMMVVLPIVFLLVIVLPMVLGLLGARRAERGRRRGATLARVGGGLAVPGTAVFLLISGFAAAAAVVGSAEQREAALLPTVPSMMLGALLVVSYLLALGTMILGLAALADPRSEQWYAAQASPRPTPA</sequence>